<dbReference type="PROSITE" id="PS51767">
    <property type="entry name" value="PEPTIDASE_A1"/>
    <property type="match status" value="1"/>
</dbReference>
<evidence type="ECO:0000256" key="3">
    <source>
        <dbReference type="SAM" id="SignalP"/>
    </source>
</evidence>
<gene>
    <name evidence="5" type="ORF">BAUCODRAFT_78428</name>
</gene>
<feature type="compositionally biased region" description="Low complexity" evidence="1">
    <location>
        <begin position="424"/>
        <end position="445"/>
    </location>
</feature>
<feature type="compositionally biased region" description="Basic and acidic residues" evidence="1">
    <location>
        <begin position="643"/>
        <end position="662"/>
    </location>
</feature>
<dbReference type="EMBL" id="KB445562">
    <property type="protein sequence ID" value="EMC92474.1"/>
    <property type="molecule type" value="Genomic_DNA"/>
</dbReference>
<feature type="signal peptide" evidence="3">
    <location>
        <begin position="1"/>
        <end position="25"/>
    </location>
</feature>
<proteinExistence type="predicted"/>
<feature type="region of interest" description="Disordered" evidence="1">
    <location>
        <begin position="485"/>
        <end position="571"/>
    </location>
</feature>
<protein>
    <recommendedName>
        <fullName evidence="4">Peptidase A1 domain-containing protein</fullName>
    </recommendedName>
</protein>
<evidence type="ECO:0000256" key="2">
    <source>
        <dbReference type="SAM" id="Phobius"/>
    </source>
</evidence>
<dbReference type="PANTHER" id="PTHR16861">
    <property type="entry name" value="GLYCOPROTEIN 38"/>
    <property type="match status" value="1"/>
</dbReference>
<dbReference type="InterPro" id="IPR033121">
    <property type="entry name" value="PEPTIDASE_A1"/>
</dbReference>
<dbReference type="Pfam" id="PF00026">
    <property type="entry name" value="Asp"/>
    <property type="match status" value="1"/>
</dbReference>
<feature type="compositionally biased region" description="Basic and acidic residues" evidence="1">
    <location>
        <begin position="551"/>
        <end position="571"/>
    </location>
</feature>
<sequence>MPSLLRHLLLLPSALLALTVSRTLGELVEVQRRQSTTLPSPIAFAPDQNWDGIDGSWSTFTLRIGTPAQYVRTFVSFAAYQTWAVLPQGCQSASDYNGCMSARGGVYNQSASSTFENIGIYDLWIEENLGLIGNAIFGYDAVGLGGNGENGPTLKNTTVGGLAVPTFYLGVFGVNPKPTNWTSFNDPAPSYMTQLKEEKLIASVSASYTAGAPYRFSGVLASLTLGGYDSSKFVSNSVPFTFAADNSRDLVVAIQSISTPSSNGSNPVGTALLPGPIYAYIDSTVSQIWLPMEACQVFESVFGLVYDNTTQLYLVNDTLHSSLLQRNANVTFQLAQAYTGGPSVQITLPYAAFDLTASPPYQGLTTQTRYFPLRRAANSSQYTLGRTFLQEAYLTVDWEAQQFNVSQVLWDSNAKENLVVIPPTSQSSSSSASSSYPGTDTSSTSSNKLSAGAIAGIVIGAVAAVVLLALLLIWFFRKRSKDAQERERQNEKLGSNSDESNERGRQANVFPKAELEGSAPTPPTPIGVQDNRRLLSTAGGSISDAPASNERQIHEMPGDMPTVREKDGRALSEKEALAHREKVYNGVDSAPNSQTAINEDGSRERRRVDPSDVVRMPTSATTGTHASGGETRDQFHHRAFSFEQERGNDDLGLSFDKDRDSEYSQDDLYS</sequence>
<organism evidence="5 6">
    <name type="scientific">Baudoinia panamericana (strain UAMH 10762)</name>
    <name type="common">Angels' share fungus</name>
    <name type="synonym">Baudoinia compniacensis (strain UAMH 10762)</name>
    <dbReference type="NCBI Taxonomy" id="717646"/>
    <lineage>
        <taxon>Eukaryota</taxon>
        <taxon>Fungi</taxon>
        <taxon>Dikarya</taxon>
        <taxon>Ascomycota</taxon>
        <taxon>Pezizomycotina</taxon>
        <taxon>Dothideomycetes</taxon>
        <taxon>Dothideomycetidae</taxon>
        <taxon>Mycosphaerellales</taxon>
        <taxon>Teratosphaeriaceae</taxon>
        <taxon>Baudoinia</taxon>
    </lineage>
</organism>
<evidence type="ECO:0000256" key="1">
    <source>
        <dbReference type="SAM" id="MobiDB-lite"/>
    </source>
</evidence>
<dbReference type="AlphaFoldDB" id="M2N0N1"/>
<keyword evidence="6" id="KW-1185">Reference proteome</keyword>
<feature type="region of interest" description="Disordered" evidence="1">
    <location>
        <begin position="585"/>
        <end position="670"/>
    </location>
</feature>
<accession>M2N0N1</accession>
<dbReference type="PANTHER" id="PTHR16861:SF7">
    <property type="entry name" value="MEMBRANE ANCHOR OPY2 N-TERMINAL DOMAIN-CONTAINING PROTEIN"/>
    <property type="match status" value="1"/>
</dbReference>
<dbReference type="eggNOG" id="ENOG502RV5I">
    <property type="taxonomic scope" value="Eukaryota"/>
</dbReference>
<keyword evidence="2" id="KW-0472">Membrane</keyword>
<feature type="chain" id="PRO_5004021836" description="Peptidase A1 domain-containing protein" evidence="3">
    <location>
        <begin position="26"/>
        <end position="670"/>
    </location>
</feature>
<dbReference type="Proteomes" id="UP000011761">
    <property type="component" value="Unassembled WGS sequence"/>
</dbReference>
<dbReference type="OrthoDB" id="4074350at2759"/>
<dbReference type="Gene3D" id="2.40.70.10">
    <property type="entry name" value="Acid Proteases"/>
    <property type="match status" value="2"/>
</dbReference>
<dbReference type="InterPro" id="IPR021109">
    <property type="entry name" value="Peptidase_aspartic_dom_sf"/>
</dbReference>
<reference evidence="5 6" key="1">
    <citation type="journal article" date="2012" name="PLoS Pathog.">
        <title>Diverse lifestyles and strategies of plant pathogenesis encoded in the genomes of eighteen Dothideomycetes fungi.</title>
        <authorList>
            <person name="Ohm R.A."/>
            <person name="Feau N."/>
            <person name="Henrissat B."/>
            <person name="Schoch C.L."/>
            <person name="Horwitz B.A."/>
            <person name="Barry K.W."/>
            <person name="Condon B.J."/>
            <person name="Copeland A.C."/>
            <person name="Dhillon B."/>
            <person name="Glaser F."/>
            <person name="Hesse C.N."/>
            <person name="Kosti I."/>
            <person name="LaButti K."/>
            <person name="Lindquist E.A."/>
            <person name="Lucas S."/>
            <person name="Salamov A.A."/>
            <person name="Bradshaw R.E."/>
            <person name="Ciuffetti L."/>
            <person name="Hamelin R.C."/>
            <person name="Kema G.H.J."/>
            <person name="Lawrence C."/>
            <person name="Scott J.A."/>
            <person name="Spatafora J.W."/>
            <person name="Turgeon B.G."/>
            <person name="de Wit P.J.G.M."/>
            <person name="Zhong S."/>
            <person name="Goodwin S.B."/>
            <person name="Grigoriev I.V."/>
        </authorList>
    </citation>
    <scope>NUCLEOTIDE SEQUENCE [LARGE SCALE GENOMIC DNA]</scope>
    <source>
        <strain evidence="5 6">UAMH 10762</strain>
    </source>
</reference>
<evidence type="ECO:0000313" key="5">
    <source>
        <dbReference type="EMBL" id="EMC92474.1"/>
    </source>
</evidence>
<keyword evidence="2" id="KW-0812">Transmembrane</keyword>
<dbReference type="KEGG" id="bcom:BAUCODRAFT_78428"/>
<dbReference type="GeneID" id="19117171"/>
<feature type="transmembrane region" description="Helical" evidence="2">
    <location>
        <begin position="451"/>
        <end position="476"/>
    </location>
</feature>
<keyword evidence="2" id="KW-1133">Transmembrane helix</keyword>
<feature type="compositionally biased region" description="Basic and acidic residues" evidence="1">
    <location>
        <begin position="600"/>
        <end position="612"/>
    </location>
</feature>
<name>M2N0N1_BAUPA</name>
<evidence type="ECO:0000313" key="6">
    <source>
        <dbReference type="Proteomes" id="UP000011761"/>
    </source>
</evidence>
<keyword evidence="3" id="KW-0732">Signal</keyword>
<dbReference type="STRING" id="717646.M2N0N1"/>
<feature type="domain" description="Peptidase A1" evidence="4">
    <location>
        <begin position="58"/>
        <end position="406"/>
    </location>
</feature>
<dbReference type="OMA" id="TVDWERQ"/>
<dbReference type="RefSeq" id="XP_007680515.1">
    <property type="nucleotide sequence ID" value="XM_007682325.1"/>
</dbReference>
<feature type="compositionally biased region" description="Low complexity" evidence="1">
    <location>
        <begin position="618"/>
        <end position="629"/>
    </location>
</feature>
<dbReference type="SUPFAM" id="SSF50630">
    <property type="entry name" value="Acid proteases"/>
    <property type="match status" value="1"/>
</dbReference>
<feature type="region of interest" description="Disordered" evidence="1">
    <location>
        <begin position="422"/>
        <end position="445"/>
    </location>
</feature>
<dbReference type="HOGENOM" id="CLU_009988_3_0_1"/>
<evidence type="ECO:0000259" key="4">
    <source>
        <dbReference type="PROSITE" id="PS51767"/>
    </source>
</evidence>